<protein>
    <submittedName>
        <fullName evidence="1">Uncharacterized protein</fullName>
    </submittedName>
</protein>
<dbReference type="RefSeq" id="WP_143324998.1">
    <property type="nucleotide sequence ID" value="NZ_CP014227.1"/>
</dbReference>
<name>A0AAX2GVZ1_9FLAO</name>
<reference evidence="1 2" key="1">
    <citation type="submission" date="2017-06" db="EMBL/GenBank/DDBJ databases">
        <authorList>
            <consortium name="Pathogen Informatics"/>
        </authorList>
    </citation>
    <scope>NUCLEOTIDE SEQUENCE [LARGE SCALE GENOMIC DNA]</scope>
    <source>
        <strain evidence="1 2">NCTC12947</strain>
    </source>
</reference>
<evidence type="ECO:0000313" key="1">
    <source>
        <dbReference type="EMBL" id="SNV05000.1"/>
    </source>
</evidence>
<proteinExistence type="predicted"/>
<sequence>MKRKRLKPITEEQRNQIIRAFRSCKENGAPTIAAMLGVTVHQVNRVISEFLKHREQLMIIKNHITF</sequence>
<accession>A0AAX2GVZ1</accession>
<organism evidence="1 2">
    <name type="scientific">Capnocytophaga haemolytica</name>
    <dbReference type="NCBI Taxonomy" id="45243"/>
    <lineage>
        <taxon>Bacteria</taxon>
        <taxon>Pseudomonadati</taxon>
        <taxon>Bacteroidota</taxon>
        <taxon>Flavobacteriia</taxon>
        <taxon>Flavobacteriales</taxon>
        <taxon>Flavobacteriaceae</taxon>
        <taxon>Capnocytophaga</taxon>
    </lineage>
</organism>
<gene>
    <name evidence="1" type="ORF">SAMEA44541418_00523</name>
</gene>
<dbReference type="AlphaFoldDB" id="A0AAX2GVZ1"/>
<dbReference type="EMBL" id="LT906449">
    <property type="protein sequence ID" value="SNV05000.1"/>
    <property type="molecule type" value="Genomic_DNA"/>
</dbReference>
<dbReference type="Proteomes" id="UP000215539">
    <property type="component" value="Chromosome 1"/>
</dbReference>
<evidence type="ECO:0000313" key="2">
    <source>
        <dbReference type="Proteomes" id="UP000215539"/>
    </source>
</evidence>